<feature type="transmembrane region" description="Helical" evidence="1">
    <location>
        <begin position="12"/>
        <end position="38"/>
    </location>
</feature>
<organism evidence="2">
    <name type="scientific">Pundamilia nyererei</name>
    <dbReference type="NCBI Taxonomy" id="303518"/>
    <lineage>
        <taxon>Eukaryota</taxon>
        <taxon>Metazoa</taxon>
        <taxon>Chordata</taxon>
        <taxon>Craniata</taxon>
        <taxon>Vertebrata</taxon>
        <taxon>Euteleostomi</taxon>
        <taxon>Actinopterygii</taxon>
        <taxon>Neopterygii</taxon>
        <taxon>Teleostei</taxon>
        <taxon>Neoteleostei</taxon>
        <taxon>Acanthomorphata</taxon>
        <taxon>Ovalentaria</taxon>
        <taxon>Cichlomorphae</taxon>
        <taxon>Cichliformes</taxon>
        <taxon>Cichlidae</taxon>
        <taxon>African cichlids</taxon>
        <taxon>Pseudocrenilabrinae</taxon>
        <taxon>Haplochromini</taxon>
        <taxon>Pundamilia</taxon>
    </lineage>
</organism>
<name>A0A3B4GJA8_9CICH</name>
<dbReference type="GO" id="GO:0005769">
    <property type="term" value="C:early endosome"/>
    <property type="evidence" value="ECO:0007669"/>
    <property type="project" value="TreeGrafter"/>
</dbReference>
<dbReference type="AlphaFoldDB" id="A0A3B4GJA8"/>
<dbReference type="GO" id="GO:0005886">
    <property type="term" value="C:plasma membrane"/>
    <property type="evidence" value="ECO:0007669"/>
    <property type="project" value="TreeGrafter"/>
</dbReference>
<dbReference type="GO" id="GO:0005794">
    <property type="term" value="C:Golgi apparatus"/>
    <property type="evidence" value="ECO:0007669"/>
    <property type="project" value="TreeGrafter"/>
</dbReference>
<keyword evidence="1" id="KW-1133">Transmembrane helix</keyword>
<dbReference type="GeneTree" id="ENSGT01120000271965"/>
<proteinExistence type="predicted"/>
<dbReference type="InterPro" id="IPR031431">
    <property type="entry name" value="PARM1"/>
</dbReference>
<dbReference type="STRING" id="303518.ENSPNYP00000021526"/>
<sequence length="70" mass="7872">EPLDLLSISLFFSPGSIAAIVSLFIVLVLVVLGGLYYYKIRRTNYGRLLDSQDYGMTGNFNNPMYDPYDA</sequence>
<keyword evidence="1" id="KW-0472">Membrane</keyword>
<dbReference type="PANTHER" id="PTHR35453:SF1">
    <property type="entry name" value="PROSTATE ANDROGEN-REGULATED MUCIN-LIKE PROTEIN 1"/>
    <property type="match status" value="1"/>
</dbReference>
<evidence type="ECO:0000313" key="2">
    <source>
        <dbReference type="Ensembl" id="ENSPNYP00000021526.1"/>
    </source>
</evidence>
<evidence type="ECO:0000256" key="1">
    <source>
        <dbReference type="SAM" id="Phobius"/>
    </source>
</evidence>
<dbReference type="Pfam" id="PF17061">
    <property type="entry name" value="PARM"/>
    <property type="match status" value="1"/>
</dbReference>
<dbReference type="Ensembl" id="ENSPNYT00000022044.1">
    <property type="protein sequence ID" value="ENSPNYP00000021526.1"/>
    <property type="gene ID" value="ENSPNYG00000016264.1"/>
</dbReference>
<protein>
    <submittedName>
        <fullName evidence="2">Uncharacterized protein</fullName>
    </submittedName>
</protein>
<accession>A0A3B4GJA8</accession>
<reference evidence="2" key="1">
    <citation type="submission" date="2023-09" db="UniProtKB">
        <authorList>
            <consortium name="Ensembl"/>
        </authorList>
    </citation>
    <scope>IDENTIFICATION</scope>
</reference>
<dbReference type="PANTHER" id="PTHR35453">
    <property type="entry name" value="PROSTATE ANDROGEN-REGULATED MUCIN-LIKE PROTEIN 1"/>
    <property type="match status" value="1"/>
</dbReference>
<keyword evidence="1" id="KW-0812">Transmembrane</keyword>
<dbReference type="GO" id="GO:0005770">
    <property type="term" value="C:late endosome"/>
    <property type="evidence" value="ECO:0007669"/>
    <property type="project" value="TreeGrafter"/>
</dbReference>